<proteinExistence type="predicted"/>
<gene>
    <name evidence="1" type="ORF">BN1097_960002</name>
</gene>
<evidence type="ECO:0000313" key="1">
    <source>
        <dbReference type="EMBL" id="CDS90553.1"/>
    </source>
</evidence>
<dbReference type="EMBL" id="LK932438">
    <property type="protein sequence ID" value="CDS90553.1"/>
    <property type="molecule type" value="Genomic_DNA"/>
</dbReference>
<sequence>MSNLREKIIKELNEFNIKADNDFLEYAVEHIKKFMNEGIADEELLIRGVVLGASYVVNIENKDLD</sequence>
<organism evidence="1">
    <name type="scientific">Clostridioides difficile</name>
    <name type="common">Peptoclostridium difficile</name>
    <dbReference type="NCBI Taxonomy" id="1496"/>
    <lineage>
        <taxon>Bacteria</taxon>
        <taxon>Bacillati</taxon>
        <taxon>Bacillota</taxon>
        <taxon>Clostridia</taxon>
        <taxon>Peptostreptococcales</taxon>
        <taxon>Peptostreptococcaceae</taxon>
        <taxon>Clostridioides</taxon>
    </lineage>
</organism>
<accession>A0A031WBH7</accession>
<protein>
    <submittedName>
        <fullName evidence="1">Uncharacterized protein</fullName>
    </submittedName>
</protein>
<reference evidence="1" key="1">
    <citation type="submission" date="2014-07" db="EMBL/GenBank/DDBJ databases">
        <authorList>
            <person name="Monot Marc"/>
        </authorList>
    </citation>
    <scope>NUCLEOTIDE SEQUENCE</scope>
    <source>
        <strain evidence="1">7032994</strain>
    </source>
</reference>
<name>A0A031WBH7_CLODI</name>
<dbReference type="PATRIC" id="fig|1496.1373.peg.2442"/>
<dbReference type="RefSeq" id="WP_021360334.1">
    <property type="nucleotide sequence ID" value="NZ_BIOV01000045.1"/>
</dbReference>
<dbReference type="AlphaFoldDB" id="A0A031WBH7"/>